<dbReference type="EMBL" id="WUYZ01000001">
    <property type="protein sequence ID" value="NKS24600.1"/>
    <property type="molecule type" value="Genomic_DNA"/>
</dbReference>
<reference evidence="1" key="1">
    <citation type="journal article" date="2020" name="Environ. Microbiol.">
        <title>The novel and transferable erm(51) gene confers Macrolides, Lincosamides, and Streptogramins B (MLSB) resistance to clonal Rhodococcus equi in the environment.</title>
        <authorList>
            <person name="Huber L."/>
            <person name="Giguere S."/>
            <person name="Slovis N.M."/>
            <person name="Alvarez-Narvaez S."/>
            <person name="Hart K.A."/>
            <person name="Greiter M."/>
            <person name="Morris E.R.A."/>
            <person name="Cohen N.D."/>
        </authorList>
    </citation>
    <scope>NUCLEOTIDE SEQUENCE</scope>
    <source>
        <strain evidence="1">Lh_141_1</strain>
    </source>
</reference>
<evidence type="ECO:0000313" key="2">
    <source>
        <dbReference type="Proteomes" id="UP000605618"/>
    </source>
</evidence>
<sequence>MRILEQLEQIEIRAKIARDSGILQQNLGKIEQVIKRVNSLAASLSNAATAYQELHPVDPTLQTLIPDIQTIVDALGSLATEVRVKSQFGAREEFTTGLGEAEKLMKSIEASLSQSWIGYQEQNPRPVVDRALLTIFKNSGLEVDHLIEQFDDASRDLDYMVDFRIPRSDFVQRYQTRLDALSAVSEGLTGVVPAPLASFFRQSDSPQGAPLATLTAEVVNFLTEHQIIDRYSIRGRR</sequence>
<dbReference type="AlphaFoldDB" id="A0AAE4ZCY6"/>
<name>A0AAE4ZCY6_RHOHA</name>
<organism evidence="1 2">
    <name type="scientific">Rhodococcus hoagii</name>
    <name type="common">Corynebacterium equii</name>
    <dbReference type="NCBI Taxonomy" id="43767"/>
    <lineage>
        <taxon>Bacteria</taxon>
        <taxon>Bacillati</taxon>
        <taxon>Actinomycetota</taxon>
        <taxon>Actinomycetes</taxon>
        <taxon>Mycobacteriales</taxon>
        <taxon>Nocardiaceae</taxon>
        <taxon>Prescottella</taxon>
    </lineage>
</organism>
<dbReference type="RefSeq" id="WP_404314138.1">
    <property type="nucleotide sequence ID" value="NZ_CP173203.1"/>
</dbReference>
<comment type="caution">
    <text evidence="1">The sequence shown here is derived from an EMBL/GenBank/DDBJ whole genome shotgun (WGS) entry which is preliminary data.</text>
</comment>
<proteinExistence type="predicted"/>
<protein>
    <submittedName>
        <fullName evidence="1">Uncharacterized protein</fullName>
    </submittedName>
</protein>
<accession>A0AAE4ZCY6</accession>
<evidence type="ECO:0000313" key="1">
    <source>
        <dbReference type="EMBL" id="NKS24600.1"/>
    </source>
</evidence>
<gene>
    <name evidence="1" type="ORF">GS505_01740</name>
</gene>
<dbReference type="Proteomes" id="UP000605618">
    <property type="component" value="Unassembled WGS sequence"/>
</dbReference>